<feature type="domain" description="N-acetyltransferase" evidence="1">
    <location>
        <begin position="11"/>
        <end position="156"/>
    </location>
</feature>
<accession>A0A1I4FK80</accession>
<gene>
    <name evidence="2" type="ORF">SAMN04488498_14810</name>
</gene>
<dbReference type="EMBL" id="FOSL01000048">
    <property type="protein sequence ID" value="SFL17720.1"/>
    <property type="molecule type" value="Genomic_DNA"/>
</dbReference>
<evidence type="ECO:0000259" key="1">
    <source>
        <dbReference type="PROSITE" id="PS51186"/>
    </source>
</evidence>
<organism evidence="2 3">
    <name type="scientific">Neomesorhizobium albiziae</name>
    <dbReference type="NCBI Taxonomy" id="335020"/>
    <lineage>
        <taxon>Bacteria</taxon>
        <taxon>Pseudomonadati</taxon>
        <taxon>Pseudomonadota</taxon>
        <taxon>Alphaproteobacteria</taxon>
        <taxon>Hyphomicrobiales</taxon>
        <taxon>Phyllobacteriaceae</taxon>
        <taxon>Neomesorhizobium</taxon>
    </lineage>
</organism>
<keyword evidence="2" id="KW-0808">Transferase</keyword>
<dbReference type="InterPro" id="IPR000182">
    <property type="entry name" value="GNAT_dom"/>
</dbReference>
<evidence type="ECO:0000313" key="2">
    <source>
        <dbReference type="EMBL" id="SFL17720.1"/>
    </source>
</evidence>
<dbReference type="PROSITE" id="PS51186">
    <property type="entry name" value="GNAT"/>
    <property type="match status" value="1"/>
</dbReference>
<dbReference type="AlphaFoldDB" id="A0A1I4FK80"/>
<dbReference type="Proteomes" id="UP000323300">
    <property type="component" value="Unassembled WGS sequence"/>
</dbReference>
<keyword evidence="2" id="KW-0012">Acyltransferase</keyword>
<sequence>MQRLENHKMQTTLRPLTRDDLPEFRAWFEHAELSRRLSFPTDEFYMTAGDAARCWMVLDAGQVAAEVQVDREDAERGYIDLALRPDLRGQGIGAAVLSAFLSGPGRAYSILEGRIEPDNAAVSHAASAVGSLVARAGCGGLHSSDLQFVANLLILR</sequence>
<keyword evidence="3" id="KW-1185">Reference proteome</keyword>
<dbReference type="CDD" id="cd04301">
    <property type="entry name" value="NAT_SF"/>
    <property type="match status" value="1"/>
</dbReference>
<dbReference type="OrthoDB" id="7585366at2"/>
<dbReference type="RefSeq" id="WP_149764374.1">
    <property type="nucleotide sequence ID" value="NZ_BSPE01000042.1"/>
</dbReference>
<dbReference type="SUPFAM" id="SSF55729">
    <property type="entry name" value="Acyl-CoA N-acyltransferases (Nat)"/>
    <property type="match status" value="1"/>
</dbReference>
<evidence type="ECO:0000313" key="3">
    <source>
        <dbReference type="Proteomes" id="UP000323300"/>
    </source>
</evidence>
<dbReference type="InterPro" id="IPR016181">
    <property type="entry name" value="Acyl_CoA_acyltransferase"/>
</dbReference>
<dbReference type="Gene3D" id="3.40.630.30">
    <property type="match status" value="1"/>
</dbReference>
<dbReference type="GO" id="GO:0016747">
    <property type="term" value="F:acyltransferase activity, transferring groups other than amino-acyl groups"/>
    <property type="evidence" value="ECO:0007669"/>
    <property type="project" value="InterPro"/>
</dbReference>
<proteinExistence type="predicted"/>
<dbReference type="Pfam" id="PF00583">
    <property type="entry name" value="Acetyltransf_1"/>
    <property type="match status" value="1"/>
</dbReference>
<protein>
    <submittedName>
        <fullName evidence="2">L-amino acid N-acyltransferase YncA</fullName>
    </submittedName>
</protein>
<reference evidence="2 3" key="1">
    <citation type="submission" date="2016-10" db="EMBL/GenBank/DDBJ databases">
        <authorList>
            <person name="Varghese N."/>
            <person name="Submissions S."/>
        </authorList>
    </citation>
    <scope>NUCLEOTIDE SEQUENCE [LARGE SCALE GENOMIC DNA]</scope>
    <source>
        <strain evidence="2 3">DSM 21822</strain>
    </source>
</reference>
<name>A0A1I4FK80_9HYPH</name>